<feature type="compositionally biased region" description="Low complexity" evidence="1">
    <location>
        <begin position="81"/>
        <end position="99"/>
    </location>
</feature>
<reference evidence="2 3" key="1">
    <citation type="submission" date="2018-06" db="EMBL/GenBank/DDBJ databases">
        <title>Genome Sequence of the Brown Rot Fungal Pathogen Monilinia fructigena.</title>
        <authorList>
            <person name="Landi L."/>
            <person name="De Miccolis Angelini R.M."/>
            <person name="Pollastro S."/>
            <person name="Abate D."/>
            <person name="Faretra F."/>
            <person name="Romanazzi G."/>
        </authorList>
    </citation>
    <scope>NUCLEOTIDE SEQUENCE [LARGE SCALE GENOMIC DNA]</scope>
    <source>
        <strain evidence="2 3">Mfrg269</strain>
    </source>
</reference>
<feature type="compositionally biased region" description="Basic and acidic residues" evidence="1">
    <location>
        <begin position="256"/>
        <end position="352"/>
    </location>
</feature>
<name>A0A395IUX5_9HELO</name>
<evidence type="ECO:0000313" key="2">
    <source>
        <dbReference type="EMBL" id="RAL62149.1"/>
    </source>
</evidence>
<organism evidence="2 3">
    <name type="scientific">Monilinia fructigena</name>
    <dbReference type="NCBI Taxonomy" id="38457"/>
    <lineage>
        <taxon>Eukaryota</taxon>
        <taxon>Fungi</taxon>
        <taxon>Dikarya</taxon>
        <taxon>Ascomycota</taxon>
        <taxon>Pezizomycotina</taxon>
        <taxon>Leotiomycetes</taxon>
        <taxon>Helotiales</taxon>
        <taxon>Sclerotiniaceae</taxon>
        <taxon>Monilinia</taxon>
    </lineage>
</organism>
<evidence type="ECO:0000256" key="1">
    <source>
        <dbReference type="SAM" id="MobiDB-lite"/>
    </source>
</evidence>
<keyword evidence="3" id="KW-1185">Reference proteome</keyword>
<feature type="compositionally biased region" description="Pro residues" evidence="1">
    <location>
        <begin position="20"/>
        <end position="33"/>
    </location>
</feature>
<dbReference type="EMBL" id="QKRW01000026">
    <property type="protein sequence ID" value="RAL62149.1"/>
    <property type="molecule type" value="Genomic_DNA"/>
</dbReference>
<feature type="region of interest" description="Disordered" evidence="1">
    <location>
        <begin position="1"/>
        <end position="420"/>
    </location>
</feature>
<feature type="compositionally biased region" description="Pro residues" evidence="1">
    <location>
        <begin position="212"/>
        <end position="231"/>
    </location>
</feature>
<comment type="caution">
    <text evidence="2">The sequence shown here is derived from an EMBL/GenBank/DDBJ whole genome shotgun (WGS) entry which is preliminary data.</text>
</comment>
<dbReference type="Proteomes" id="UP000249056">
    <property type="component" value="Unassembled WGS sequence"/>
</dbReference>
<feature type="compositionally biased region" description="Basic and acidic residues" evidence="1">
    <location>
        <begin position="186"/>
        <end position="198"/>
    </location>
</feature>
<dbReference type="PRINTS" id="PR01217">
    <property type="entry name" value="PRICHEXTENSN"/>
</dbReference>
<accession>A0A395IUX5</accession>
<proteinExistence type="predicted"/>
<sequence length="420" mass="45524">MTNAPQGRRDGRLANSPADIPRPPSPDKQPPTGPSGGRHPRRLGPGQIEPTSSAHTASPTTSVTSAPTSGVHPDRLKHLGPQSTQPPVQAPPVATAAPSGMHPDRVRSFGGQAAAANIPSSHQENTRSRPTAPPLQTQVAPLGPKSQAQNSPVSRMNGAPTGPASSNERAPRGGRQPNLINNINRMLEETKHPQGQERRGRRQGGQPQTPISGPPTPILPPPPPPPGPPPAQTRDSGRDLINPARADLIGNPASGNDDRGRGDRGERGSRNDRSTRSRRTSPSDRNRDQKRGGPPEEERSSRGEHRSRGGDRELVDWKWKREWTGRARNRDRDSSRRDNHGGDRDSQRDQHDAATGSGNWLNPPDNRGGDRGDRRNQRSDRSDRGDRDGRGMRDDGSSGRKRRSDADGLREGGHDKRPRR</sequence>
<dbReference type="AlphaFoldDB" id="A0A395IUX5"/>
<evidence type="ECO:0000313" key="3">
    <source>
        <dbReference type="Proteomes" id="UP000249056"/>
    </source>
</evidence>
<gene>
    <name evidence="2" type="ORF">DID88_002633</name>
</gene>
<feature type="compositionally biased region" description="Low complexity" evidence="1">
    <location>
        <begin position="50"/>
        <end position="69"/>
    </location>
</feature>
<protein>
    <submittedName>
        <fullName evidence="2">Uncharacterized protein</fullName>
    </submittedName>
</protein>
<feature type="compositionally biased region" description="Basic and acidic residues" evidence="1">
    <location>
        <begin position="367"/>
        <end position="420"/>
    </location>
</feature>